<dbReference type="PANTHER" id="PTHR24198">
    <property type="entry name" value="ANKYRIN REPEAT AND PROTEIN KINASE DOMAIN-CONTAINING PROTEIN"/>
    <property type="match status" value="1"/>
</dbReference>
<feature type="region of interest" description="Disordered" evidence="4">
    <location>
        <begin position="184"/>
        <end position="204"/>
    </location>
</feature>
<feature type="repeat" description="ANK" evidence="3">
    <location>
        <begin position="240"/>
        <end position="272"/>
    </location>
</feature>
<comment type="caution">
    <text evidence="5">The sequence shown here is derived from an EMBL/GenBank/DDBJ whole genome shotgun (WGS) entry which is preliminary data.</text>
</comment>
<dbReference type="PANTHER" id="PTHR24198:SF165">
    <property type="entry name" value="ANKYRIN REPEAT-CONTAINING PROTEIN-RELATED"/>
    <property type="match status" value="1"/>
</dbReference>
<dbReference type="Pfam" id="PF12796">
    <property type="entry name" value="Ank_2"/>
    <property type="match status" value="3"/>
</dbReference>
<proteinExistence type="predicted"/>
<feature type="repeat" description="ANK" evidence="3">
    <location>
        <begin position="273"/>
        <end position="305"/>
    </location>
</feature>
<keyword evidence="2 3" id="KW-0040">ANK repeat</keyword>
<feature type="repeat" description="ANK" evidence="3">
    <location>
        <begin position="564"/>
        <end position="596"/>
    </location>
</feature>
<feature type="repeat" description="ANK" evidence="3">
    <location>
        <begin position="528"/>
        <end position="549"/>
    </location>
</feature>
<evidence type="ECO:0000256" key="3">
    <source>
        <dbReference type="PROSITE-ProRule" id="PRU00023"/>
    </source>
</evidence>
<dbReference type="PROSITE" id="PS50088">
    <property type="entry name" value="ANK_REPEAT"/>
    <property type="match status" value="9"/>
</dbReference>
<dbReference type="EMBL" id="MU839838">
    <property type="protein sequence ID" value="KAK1753203.1"/>
    <property type="molecule type" value="Genomic_DNA"/>
</dbReference>
<keyword evidence="1" id="KW-0677">Repeat</keyword>
<feature type="repeat" description="ANK" evidence="3">
    <location>
        <begin position="306"/>
        <end position="338"/>
    </location>
</feature>
<protein>
    <submittedName>
        <fullName evidence="5">Ankyrin repeat-containing domain protein</fullName>
    </submittedName>
</protein>
<dbReference type="Gene3D" id="1.25.40.20">
    <property type="entry name" value="Ankyrin repeat-containing domain"/>
    <property type="match status" value="2"/>
</dbReference>
<dbReference type="InterPro" id="IPR036770">
    <property type="entry name" value="Ankyrin_rpt-contain_sf"/>
</dbReference>
<accession>A0AAJ0B7N0</accession>
<dbReference type="Proteomes" id="UP001239445">
    <property type="component" value="Unassembled WGS sequence"/>
</dbReference>
<evidence type="ECO:0000256" key="1">
    <source>
        <dbReference type="ARBA" id="ARBA00022737"/>
    </source>
</evidence>
<feature type="repeat" description="ANK" evidence="3">
    <location>
        <begin position="423"/>
        <end position="445"/>
    </location>
</feature>
<dbReference type="AlphaFoldDB" id="A0AAJ0B7N0"/>
<keyword evidence="6" id="KW-1185">Reference proteome</keyword>
<gene>
    <name evidence="5" type="ORF">QBC47DRAFT_404563</name>
</gene>
<feature type="repeat" description="ANK" evidence="3">
    <location>
        <begin position="495"/>
        <end position="527"/>
    </location>
</feature>
<reference evidence="5" key="1">
    <citation type="submission" date="2023-06" db="EMBL/GenBank/DDBJ databases">
        <title>Genome-scale phylogeny and comparative genomics of the fungal order Sordariales.</title>
        <authorList>
            <consortium name="Lawrence Berkeley National Laboratory"/>
            <person name="Hensen N."/>
            <person name="Bonometti L."/>
            <person name="Westerberg I."/>
            <person name="Brannstrom I.O."/>
            <person name="Guillou S."/>
            <person name="Cros-Aarteil S."/>
            <person name="Calhoun S."/>
            <person name="Haridas S."/>
            <person name="Kuo A."/>
            <person name="Mondo S."/>
            <person name="Pangilinan J."/>
            <person name="Riley R."/>
            <person name="Labutti K."/>
            <person name="Andreopoulos B."/>
            <person name="Lipzen A."/>
            <person name="Chen C."/>
            <person name="Yanf M."/>
            <person name="Daum C."/>
            <person name="Ng V."/>
            <person name="Clum A."/>
            <person name="Steindorff A."/>
            <person name="Ohm R."/>
            <person name="Martin F."/>
            <person name="Silar P."/>
            <person name="Natvig D."/>
            <person name="Lalanne C."/>
            <person name="Gautier V."/>
            <person name="Ament-Velasquez S.L."/>
            <person name="Kruys A."/>
            <person name="Hutchinson M.I."/>
            <person name="Powell A.J."/>
            <person name="Barry K."/>
            <person name="Miller A.N."/>
            <person name="Grigoriev I.V."/>
            <person name="Debuchy R."/>
            <person name="Gladieux P."/>
            <person name="Thoren M.H."/>
            <person name="Johannesson H."/>
        </authorList>
    </citation>
    <scope>NUCLEOTIDE SEQUENCE</scope>
    <source>
        <strain evidence="5">PSN4</strain>
    </source>
</reference>
<name>A0AAJ0B7N0_9PEZI</name>
<dbReference type="PROSITE" id="PS50297">
    <property type="entry name" value="ANK_REP_REGION"/>
    <property type="match status" value="7"/>
</dbReference>
<feature type="repeat" description="ANK" evidence="3">
    <location>
        <begin position="630"/>
        <end position="662"/>
    </location>
</feature>
<feature type="repeat" description="ANK" evidence="3">
    <location>
        <begin position="597"/>
        <end position="629"/>
    </location>
</feature>
<evidence type="ECO:0000256" key="2">
    <source>
        <dbReference type="ARBA" id="ARBA00023043"/>
    </source>
</evidence>
<evidence type="ECO:0000256" key="4">
    <source>
        <dbReference type="SAM" id="MobiDB-lite"/>
    </source>
</evidence>
<dbReference type="Pfam" id="PF13637">
    <property type="entry name" value="Ank_4"/>
    <property type="match status" value="1"/>
</dbReference>
<dbReference type="InterPro" id="IPR002110">
    <property type="entry name" value="Ankyrin_rpt"/>
</dbReference>
<dbReference type="SMART" id="SM00248">
    <property type="entry name" value="ANK"/>
    <property type="match status" value="11"/>
</dbReference>
<evidence type="ECO:0000313" key="6">
    <source>
        <dbReference type="Proteomes" id="UP001239445"/>
    </source>
</evidence>
<feature type="compositionally biased region" description="Low complexity" evidence="4">
    <location>
        <begin position="184"/>
        <end position="203"/>
    </location>
</feature>
<organism evidence="5 6">
    <name type="scientific">Echria macrotheca</name>
    <dbReference type="NCBI Taxonomy" id="438768"/>
    <lineage>
        <taxon>Eukaryota</taxon>
        <taxon>Fungi</taxon>
        <taxon>Dikarya</taxon>
        <taxon>Ascomycota</taxon>
        <taxon>Pezizomycotina</taxon>
        <taxon>Sordariomycetes</taxon>
        <taxon>Sordariomycetidae</taxon>
        <taxon>Sordariales</taxon>
        <taxon>Schizotheciaceae</taxon>
        <taxon>Echria</taxon>
    </lineage>
</organism>
<sequence length="715" mass="77937">MADPLSITTAIITLGNTLHRVVTLLSDFKNAPAKVQEVQRDCAFTQGVLENIQQQLKSTVLPTLSGDGTDGGQGSAGLNLAKLLEDNVIQLQLDIRALLDEIELMTSPGVSESKIGKWLSKTNVAWKTQYFSDMQQQILTKRSQLQLVESSLQSQVHSAAILDQQVSHDEVAALLSGILNPTRRQYQTTRRRSSATSNPTSASKYSAQENLVAAVRKNKKREAEALLQHIDPNFHSDDREELYPLCIASINGDLAMIDLLLSYGAKINCYTQDRRTPLMLALLNNHPVAALALIRRGADISLTDAQGKTALHFAAHRNLYAVVQVLLQNGAHPNAYDLDGRTPVMEAICRVDREIQPQDTSVLRVLLEPNNNGVAASATLGELKSHYNPVHHAARKGFLPDLKTIAASKQAMRALACSSQDASGRTPLWYAARRGRLDVVRFLVNLNPPDVRHVSRDAEAPTPLWAVVESKSPEMISGASILLAAGAEPNGRNTRGHTLMHRVCELGNLSLVELLLQKGADPRLEDDEGKQPLHYAAVEGHEDVVARLLGWELGRVDVDCADGEGRTPLIVAASKGHDFLVRALIEKGADWRKRDRRGGDAFYVACTWGHVLCAAYLLGKGADINVVNKQGNTPLHAAARMGQLQTVRWLLRMGADKSVESKEPFDGLEVKGTAADVARAVGGKTGEAIASLIEVWEPARGREFGFRVAMEPLST</sequence>
<dbReference type="Pfam" id="PF00023">
    <property type="entry name" value="Ank"/>
    <property type="match status" value="2"/>
</dbReference>
<dbReference type="SUPFAM" id="SSF48403">
    <property type="entry name" value="Ankyrin repeat"/>
    <property type="match status" value="2"/>
</dbReference>
<evidence type="ECO:0000313" key="5">
    <source>
        <dbReference type="EMBL" id="KAK1753203.1"/>
    </source>
</evidence>
<dbReference type="PRINTS" id="PR01415">
    <property type="entry name" value="ANKYRIN"/>
</dbReference>